<dbReference type="Proteomes" id="UP001217754">
    <property type="component" value="Chromosome 7"/>
</dbReference>
<reference evidence="4" key="1">
    <citation type="submission" date="2023-03" db="EMBL/GenBank/DDBJ databases">
        <title>Mating type loci evolution in Malassezia.</title>
        <authorList>
            <person name="Coelho M.A."/>
        </authorList>
    </citation>
    <scope>NUCLEOTIDE SEQUENCE</scope>
    <source>
        <strain evidence="4">CBS 9431</strain>
    </source>
</reference>
<dbReference type="PROSITE" id="PS00108">
    <property type="entry name" value="PROTEIN_KINASE_ST"/>
    <property type="match status" value="1"/>
</dbReference>
<dbReference type="SUPFAM" id="SSF56112">
    <property type="entry name" value="Protein kinase-like (PK-like)"/>
    <property type="match status" value="1"/>
</dbReference>
<evidence type="ECO:0000313" key="4">
    <source>
        <dbReference type="EMBL" id="WFD40534.1"/>
    </source>
</evidence>
<evidence type="ECO:0000313" key="5">
    <source>
        <dbReference type="Proteomes" id="UP001217754"/>
    </source>
</evidence>
<evidence type="ECO:0000259" key="2">
    <source>
        <dbReference type="PROSITE" id="PS50011"/>
    </source>
</evidence>
<dbReference type="Gene3D" id="3.30.200.20">
    <property type="entry name" value="Phosphorylase Kinase, domain 1"/>
    <property type="match status" value="1"/>
</dbReference>
<protein>
    <submittedName>
        <fullName evidence="4">RasGAP protein</fullName>
    </submittedName>
</protein>
<evidence type="ECO:0000256" key="1">
    <source>
        <dbReference type="SAM" id="MobiDB-lite"/>
    </source>
</evidence>
<dbReference type="Pfam" id="PF00069">
    <property type="entry name" value="Pkinase"/>
    <property type="match status" value="1"/>
</dbReference>
<feature type="compositionally biased region" description="Basic and acidic residues" evidence="1">
    <location>
        <begin position="48"/>
        <end position="60"/>
    </location>
</feature>
<feature type="compositionally biased region" description="Polar residues" evidence="1">
    <location>
        <begin position="72"/>
        <end position="96"/>
    </location>
</feature>
<dbReference type="InterPro" id="IPR008271">
    <property type="entry name" value="Ser/Thr_kinase_AS"/>
</dbReference>
<organism evidence="4 5">
    <name type="scientific">Malassezia japonica</name>
    <dbReference type="NCBI Taxonomy" id="223818"/>
    <lineage>
        <taxon>Eukaryota</taxon>
        <taxon>Fungi</taxon>
        <taxon>Dikarya</taxon>
        <taxon>Basidiomycota</taxon>
        <taxon>Ustilaginomycotina</taxon>
        <taxon>Malasseziomycetes</taxon>
        <taxon>Malasseziales</taxon>
        <taxon>Malasseziaceae</taxon>
        <taxon>Malassezia</taxon>
    </lineage>
</organism>
<dbReference type="PROSITE" id="PS00509">
    <property type="entry name" value="RAS_GTPASE_ACTIV_1"/>
    <property type="match status" value="1"/>
</dbReference>
<dbReference type="GO" id="GO:0004672">
    <property type="term" value="F:protein kinase activity"/>
    <property type="evidence" value="ECO:0007669"/>
    <property type="project" value="InterPro"/>
</dbReference>
<dbReference type="RefSeq" id="XP_060123431.1">
    <property type="nucleotide sequence ID" value="XM_060267448.1"/>
</dbReference>
<dbReference type="InterPro" id="IPR001936">
    <property type="entry name" value="RasGAP_dom"/>
</dbReference>
<dbReference type="InterPro" id="IPR023152">
    <property type="entry name" value="RasGAP_CS"/>
</dbReference>
<dbReference type="InterPro" id="IPR011009">
    <property type="entry name" value="Kinase-like_dom_sf"/>
</dbReference>
<sequence>MPLEHFGATRQLSDSHRAPRPLSEPVPPDSWGKGVSRAASDAQALTQARDRLRSGRKAERDDEDDAILSKLTGVSRSVSWGRSTASGRTAPQTPSELRTPGGRRTASTRIPSGSRLRSHHVSASLSMSPSVAPNDIPEDQDVFSSQKSSPASSAALSLRSLSSLSRSNSVREQDSFPDSELRNWRDRPSGSLSDSPKGLGLQQPIILSPTEAPVLSPLDNAPPLQVSDEKRASSERAAPLLSIERLDQALPPLPTIDVEQMSPRSPVPALDLAVPVSPRSAAPPLSESSTQQPPLFSTPGTAESSFAAQTRRSFQEGNAGGLPHDMSQFNIARKHAGSFQTRASGVDLSQSMHSLQPDEAPSEGGSTGTDLRPRSKLTRFFSRIFNEQRSQSAGSDSDSLQSFSPQATGTATSPISALHPVPHRDGWRSPLSESSIQRQPYASTPSLMQLTSTQVLPRPPRSPMMAPIPTQDDDLSEEEDLQAIHGLTTRSATPARSLSPVTTRANSFANLAVPPMAAPQPLLAPALQDLVRATDRSRTIDDYDIGEDMGSGAYGFVRRARPLFAAPDDEQDVVIKYIVKSCILADSWRRHRTYGTIPAEIFVLLQLQHTPYTPQAKPPPWIKDKAHWIHVRQQFLAKQQRGEPAGHPGICHLLDFFEDEEYYYLVMRRFGDGQDLFDFVESCTYGLNPSDVRSFLGQVCDVVAYMHANNIVHRDIKDENVILDRYGMTQLIDFGSAARIRANRKFDTFSGTMDYAAAEIIQGEKYSGPPQDVWAFGVTAYVLVCGECPFRDAQEAMAGLKPDSRPMQVLRHFCFEQRFLPPRPRASSVDSHSSADEPDEEPDGGGGLKQVYDLICQCLQLDPDQRPTAADLLQHRFLAGARGWLGVEGWRAETPGGFAGMDDSVGTSEGEAGSRKSLPQRASYLYSRAARDDTEVGDNLAQLQTELQEIKARISSQSKSNFLLGCDVRYLDGRIALLIANRMALHEQNAMAHACEDQDLPQRAVPHDRRMQTYSNMFFLLQSEPRYIANLCRLVSLGDMDMLLQTVMFTLYGNQYEEREEHLLLAMFQSVLAARFERATDSHSLLRANTPESRMMTMYTRRPPGQSYLKQALSQHLYAINSQSNLNLEVDVHKVYDELVAARRLPADVPPDQVGMLPAVQQLVQVRSARLCSLATDLLDTVIQSLPLIPYGLRWICKQIRSLTRRRDPGASDFARCSLIGAFFFLRFLNPAIVSPQAYMLVDEAPSGHPRRTLTLIAKMLQALVNNSSYSKDNVLASLRPFFDTNRDKVCTFLHAMCNVGDFYDTLELDQYMALSKKDLSINISLNELYQMHSLVYKNLDALAPNATDHLRILIAELGPAPDTVPRSENYNLELPLFNRWETQIQDWTSKLILESDMTQHDVLYMEAKSIVVKLIRSLPYAPRSPLQLEGVIRTAQHSGDSVLVEKGNRVAAMLQELVALRMVDAQNAYIPLSDEIQAELEFLGNSRDEIAKELESLRAVLSSISKQNVYLRSQLDTYKSYLQNARITSGSNKESISTAPLGVVSVGGKDLRRSRLFSGNHAHKYTYQQLERELLFEETLIPQDRRPQIYFQFLSPTPGTFLISLHYKGRAEPILEMDLKLDDLLEKQREGARELDFKYVQMNIQRLHNLLHRLYAKPRRW</sequence>
<accession>A0AAF0F614</accession>
<dbReference type="InterPro" id="IPR000719">
    <property type="entry name" value="Prot_kinase_dom"/>
</dbReference>
<dbReference type="Gene3D" id="1.10.506.10">
    <property type="entry name" value="GTPase Activation - p120gap, domain 1"/>
    <property type="match status" value="1"/>
</dbReference>
<dbReference type="GO" id="GO:0005524">
    <property type="term" value="F:ATP binding"/>
    <property type="evidence" value="ECO:0007669"/>
    <property type="project" value="InterPro"/>
</dbReference>
<feature type="compositionally biased region" description="Basic and acidic residues" evidence="1">
    <location>
        <begin position="169"/>
        <end position="188"/>
    </location>
</feature>
<dbReference type="PANTHER" id="PTHR14149:SF17">
    <property type="entry name" value="GTPASE-ACTIVATING PROTEIN"/>
    <property type="match status" value="1"/>
</dbReference>
<feature type="region of interest" description="Disordered" evidence="1">
    <location>
        <begin position="277"/>
        <end position="306"/>
    </location>
</feature>
<feature type="region of interest" description="Disordered" evidence="1">
    <location>
        <begin position="1"/>
        <end position="240"/>
    </location>
</feature>
<name>A0AAF0F614_9BASI</name>
<feature type="domain" description="Ras-GAP" evidence="3">
    <location>
        <begin position="1059"/>
        <end position="1266"/>
    </location>
</feature>
<evidence type="ECO:0000259" key="3">
    <source>
        <dbReference type="PROSITE" id="PS50018"/>
    </source>
</evidence>
<feature type="compositionally biased region" description="Low complexity" evidence="1">
    <location>
        <begin position="144"/>
        <end position="168"/>
    </location>
</feature>
<feature type="compositionally biased region" description="Polar residues" evidence="1">
    <location>
        <begin position="287"/>
        <end position="306"/>
    </location>
</feature>
<feature type="domain" description="Protein kinase" evidence="2">
    <location>
        <begin position="543"/>
        <end position="878"/>
    </location>
</feature>
<dbReference type="Gene3D" id="1.10.510.10">
    <property type="entry name" value="Transferase(Phosphotransferase) domain 1"/>
    <property type="match status" value="1"/>
</dbReference>
<dbReference type="SMART" id="SM00220">
    <property type="entry name" value="S_TKc"/>
    <property type="match status" value="1"/>
</dbReference>
<feature type="region of interest" description="Disordered" evidence="1">
    <location>
        <begin position="388"/>
        <end position="420"/>
    </location>
</feature>
<dbReference type="GeneID" id="85227171"/>
<dbReference type="GO" id="GO:0005938">
    <property type="term" value="C:cell cortex"/>
    <property type="evidence" value="ECO:0007669"/>
    <property type="project" value="TreeGrafter"/>
</dbReference>
<feature type="compositionally biased region" description="Low complexity" evidence="1">
    <location>
        <begin position="277"/>
        <end position="286"/>
    </location>
</feature>
<dbReference type="GO" id="GO:0005096">
    <property type="term" value="F:GTPase activator activity"/>
    <property type="evidence" value="ECO:0007669"/>
    <property type="project" value="TreeGrafter"/>
</dbReference>
<dbReference type="InterPro" id="IPR000593">
    <property type="entry name" value="RasGAP_C"/>
</dbReference>
<dbReference type="Pfam" id="PF00616">
    <property type="entry name" value="RasGAP"/>
    <property type="match status" value="1"/>
</dbReference>
<feature type="region of interest" description="Disordered" evidence="1">
    <location>
        <begin position="350"/>
        <end position="374"/>
    </location>
</feature>
<dbReference type="PROSITE" id="PS50011">
    <property type="entry name" value="PROTEIN_KINASE_DOM"/>
    <property type="match status" value="1"/>
</dbReference>
<dbReference type="SUPFAM" id="SSF48350">
    <property type="entry name" value="GTPase activation domain, GAP"/>
    <property type="match status" value="1"/>
</dbReference>
<feature type="region of interest" description="Disordered" evidence="1">
    <location>
        <begin position="823"/>
        <end position="846"/>
    </location>
</feature>
<dbReference type="CDD" id="cd05132">
    <property type="entry name" value="RasGAP_GAPA"/>
    <property type="match status" value="1"/>
</dbReference>
<proteinExistence type="predicted"/>
<dbReference type="SMART" id="SM00323">
    <property type="entry name" value="RasGAP"/>
    <property type="match status" value="1"/>
</dbReference>
<gene>
    <name evidence="4" type="primary">gap1</name>
    <name evidence="4" type="ORF">MJAP1_003520</name>
</gene>
<dbReference type="EMBL" id="CP119964">
    <property type="protein sequence ID" value="WFD40534.1"/>
    <property type="molecule type" value="Genomic_DNA"/>
</dbReference>
<dbReference type="PANTHER" id="PTHR14149">
    <property type="entry name" value="RAS GTPASE-ACTIVATING PROTEIN WITH IQ MOTIF"/>
    <property type="match status" value="1"/>
</dbReference>
<feature type="compositionally biased region" description="Polar residues" evidence="1">
    <location>
        <begin position="388"/>
        <end position="415"/>
    </location>
</feature>
<dbReference type="Pfam" id="PF03836">
    <property type="entry name" value="RasGAP_C"/>
    <property type="match status" value="1"/>
</dbReference>
<feature type="compositionally biased region" description="Polar residues" evidence="1">
    <location>
        <begin position="121"/>
        <end position="131"/>
    </location>
</feature>
<dbReference type="GO" id="GO:0046580">
    <property type="term" value="P:negative regulation of Ras protein signal transduction"/>
    <property type="evidence" value="ECO:0007669"/>
    <property type="project" value="TreeGrafter"/>
</dbReference>
<dbReference type="InterPro" id="IPR008936">
    <property type="entry name" value="Rho_GTPase_activation_prot"/>
</dbReference>
<dbReference type="SUPFAM" id="SSF143885">
    <property type="entry name" value="RGC domain-like"/>
    <property type="match status" value="1"/>
</dbReference>
<keyword evidence="5" id="KW-1185">Reference proteome</keyword>
<dbReference type="PROSITE" id="PS50018">
    <property type="entry name" value="RAS_GTPASE_ACTIV_2"/>
    <property type="match status" value="1"/>
</dbReference>